<dbReference type="NCBIfam" id="TIGR04019">
    <property type="entry name" value="B_thiol_YtxJ"/>
    <property type="match status" value="1"/>
</dbReference>
<evidence type="ECO:0000313" key="2">
    <source>
        <dbReference type="Proteomes" id="UP001165460"/>
    </source>
</evidence>
<gene>
    <name evidence="1" type="primary">ytxJ</name>
    <name evidence="1" type="ORF">MMF97_01315</name>
</gene>
<keyword evidence="2" id="KW-1185">Reference proteome</keyword>
<comment type="caution">
    <text evidence="1">The sequence shown here is derived from an EMBL/GenBank/DDBJ whole genome shotgun (WGS) entry which is preliminary data.</text>
</comment>
<dbReference type="Gene3D" id="3.40.30.10">
    <property type="entry name" value="Glutaredoxin"/>
    <property type="match status" value="1"/>
</dbReference>
<protein>
    <submittedName>
        <fullName evidence="1">Bacillithiol system redox-active protein YtxJ</fullName>
    </submittedName>
</protein>
<reference evidence="1" key="1">
    <citation type="submission" date="2022-03" db="EMBL/GenBank/DDBJ databases">
        <authorList>
            <person name="Woo C.Y."/>
        </authorList>
    </citation>
    <scope>NUCLEOTIDE SEQUENCE</scope>
    <source>
        <strain evidence="1">CYS-01</strain>
    </source>
</reference>
<dbReference type="Pfam" id="PF11009">
    <property type="entry name" value="BrxC"/>
    <property type="match status" value="1"/>
</dbReference>
<dbReference type="RefSeq" id="WP_243357807.1">
    <property type="nucleotide sequence ID" value="NZ_JALGBH010000001.1"/>
</dbReference>
<accession>A0ABS9ZSL5</accession>
<dbReference type="Proteomes" id="UP001165460">
    <property type="component" value="Unassembled WGS sequence"/>
</dbReference>
<proteinExistence type="predicted"/>
<dbReference type="InterPro" id="IPR022551">
    <property type="entry name" value="BrxC"/>
</dbReference>
<organism evidence="1 2">
    <name type="scientific">Pedobacter montanisoli</name>
    <dbReference type="NCBI Taxonomy" id="2923277"/>
    <lineage>
        <taxon>Bacteria</taxon>
        <taxon>Pseudomonadati</taxon>
        <taxon>Bacteroidota</taxon>
        <taxon>Sphingobacteriia</taxon>
        <taxon>Sphingobacteriales</taxon>
        <taxon>Sphingobacteriaceae</taxon>
        <taxon>Pedobacter</taxon>
    </lineage>
</organism>
<dbReference type="EMBL" id="JALGBH010000001">
    <property type="protein sequence ID" value="MCJ0741328.1"/>
    <property type="molecule type" value="Genomic_DNA"/>
</dbReference>
<name>A0ABS9ZSL5_9SPHI</name>
<evidence type="ECO:0000313" key="1">
    <source>
        <dbReference type="EMBL" id="MCJ0741328.1"/>
    </source>
</evidence>
<sequence length="112" mass="12812">MRWQDLTSTQQVDEIKQTQGYSVIFKHSTRCSVSSMAKRSFEFGWESIPSHTKLYFLDLIAHRDVSNYIAETFHVHHESPQALLIKNGECILDSSHSDISAEEIAAEIEKSL</sequence>